<dbReference type="GO" id="GO:0019350">
    <property type="term" value="P:teichoic acid biosynthetic process"/>
    <property type="evidence" value="ECO:0007669"/>
    <property type="project" value="UniProtKB-KW"/>
</dbReference>
<comment type="similarity">
    <text evidence="2">Belongs to the CDP-glycerol glycerophosphotransferase family.</text>
</comment>
<organism evidence="8 9">
    <name type="scientific">Alteromonas naphthalenivorans</name>
    <dbReference type="NCBI Taxonomy" id="715451"/>
    <lineage>
        <taxon>Bacteria</taxon>
        <taxon>Pseudomonadati</taxon>
        <taxon>Pseudomonadota</taxon>
        <taxon>Gammaproteobacteria</taxon>
        <taxon>Alteromonadales</taxon>
        <taxon>Alteromonadaceae</taxon>
        <taxon>Alteromonas/Salinimonas group</taxon>
        <taxon>Alteromonas</taxon>
    </lineage>
</organism>
<dbReference type="InterPro" id="IPR051612">
    <property type="entry name" value="Teichoic_Acid_Biosynth"/>
</dbReference>
<name>F5ZE79_ALTNA</name>
<keyword evidence="5" id="KW-0777">Teichoic acid biosynthesis</keyword>
<evidence type="ECO:0000313" key="9">
    <source>
        <dbReference type="Proteomes" id="UP000000683"/>
    </source>
</evidence>
<evidence type="ECO:0000256" key="4">
    <source>
        <dbReference type="ARBA" id="ARBA00022679"/>
    </source>
</evidence>
<dbReference type="Pfam" id="PF04464">
    <property type="entry name" value="Glyphos_transf"/>
    <property type="match status" value="1"/>
</dbReference>
<dbReference type="RefSeq" id="WP_013785121.1">
    <property type="nucleotide sequence ID" value="NC_015554.1"/>
</dbReference>
<keyword evidence="3" id="KW-1003">Cell membrane</keyword>
<proteinExistence type="inferred from homology"/>
<dbReference type="Proteomes" id="UP000000683">
    <property type="component" value="Chromosome"/>
</dbReference>
<evidence type="ECO:0000256" key="7">
    <source>
        <dbReference type="SAM" id="MobiDB-lite"/>
    </source>
</evidence>
<evidence type="ECO:0000256" key="2">
    <source>
        <dbReference type="ARBA" id="ARBA00010488"/>
    </source>
</evidence>
<evidence type="ECO:0000256" key="1">
    <source>
        <dbReference type="ARBA" id="ARBA00004202"/>
    </source>
</evidence>
<evidence type="ECO:0000256" key="5">
    <source>
        <dbReference type="ARBA" id="ARBA00022944"/>
    </source>
</evidence>
<dbReference type="InterPro" id="IPR043148">
    <property type="entry name" value="TagF_C"/>
</dbReference>
<dbReference type="PANTHER" id="PTHR37316">
    <property type="entry name" value="TEICHOIC ACID GLYCEROL-PHOSPHATE PRIMASE"/>
    <property type="match status" value="1"/>
</dbReference>
<dbReference type="Gene3D" id="3.40.50.12580">
    <property type="match status" value="1"/>
</dbReference>
<dbReference type="AlphaFoldDB" id="F5ZE79"/>
<evidence type="ECO:0000313" key="8">
    <source>
        <dbReference type="EMBL" id="AEF04191.1"/>
    </source>
</evidence>
<dbReference type="InterPro" id="IPR007554">
    <property type="entry name" value="Glycerophosphate_synth"/>
</dbReference>
<feature type="region of interest" description="Disordered" evidence="7">
    <location>
        <begin position="91"/>
        <end position="113"/>
    </location>
</feature>
<dbReference type="SUPFAM" id="SSF53756">
    <property type="entry name" value="UDP-Glycosyltransferase/glycogen phosphorylase"/>
    <property type="match status" value="1"/>
</dbReference>
<comment type="subcellular location">
    <subcellularLocation>
        <location evidence="1">Cell membrane</location>
        <topology evidence="1">Peripheral membrane protein</topology>
    </subcellularLocation>
</comment>
<sequence length="503" mass="57442">MQSNINTSQPVYVAPANPAGRALASALTSQGYNVCGLADNLKHADGIINSHAQSKPDAMVIICSGPYTHGVAKGLIARGFSPNQLYTSVESESLATTQAPNSSPKGGTNLRSTIRPYKTPISEKFKSLRFTLFSFTIKVLRSMVPQRGYVYYAEQFFDTNMLLAYRQHRRQHPDEPWLIGRDIKQDLTMLDDDNHLLRLFSLQGLWHMVRAKKMVVDHEFTGNTFTLFRRFIPVIQLWHGLPYKALSGNIHYPDICDDAFISSSSWFNEHIFPTIFRARRYLDYGYPRNDVFSQLPQERDWINAEPLSTLTHIQNTTGSIIVYAPTYRDWGDNDYPLDLDKINEWCEKNKRSFVLKFHPFISRQFGDAMALPDSENVQALPSYPHLYLYPSGKNIYPWLADAETLITDYSSIAYDFLLTQKPIVYFQYDLDKYRKLRGHTLVSDDLFIAGELVFNTEQLLTVLFNIIGHPVSRPCATLLSTLKINEDLSSPQIIALVKSLNQK</sequence>
<feature type="compositionally biased region" description="Polar residues" evidence="7">
    <location>
        <begin position="91"/>
        <end position="112"/>
    </location>
</feature>
<gene>
    <name evidence="8" type="ordered locus">ambt_13365</name>
</gene>
<reference evidence="8 9" key="1">
    <citation type="journal article" date="2011" name="J. Bacteriol.">
        <title>Complete genome sequence of the polycyclic aromatic hydrocarbon-degrading bacterium Alteromonas sp. strain SN2.</title>
        <authorList>
            <person name="Jin H.M."/>
            <person name="Jeong H."/>
            <person name="Moon E.J."/>
            <person name="Math R.K."/>
            <person name="Lee K."/>
            <person name="Kim H.J."/>
            <person name="Jeon C.O."/>
            <person name="Oh T.K."/>
            <person name="Kim J.F."/>
        </authorList>
    </citation>
    <scope>NUCLEOTIDE SEQUENCE [LARGE SCALE GENOMIC DNA]</scope>
    <source>
        <strain evidence="9">JCM 17741 / KACC 18427 / KCTC 11700BP / SN2</strain>
    </source>
</reference>
<evidence type="ECO:0000256" key="3">
    <source>
        <dbReference type="ARBA" id="ARBA00022475"/>
    </source>
</evidence>
<keyword evidence="9" id="KW-1185">Reference proteome</keyword>
<dbReference type="PANTHER" id="PTHR37316:SF3">
    <property type="entry name" value="TEICHOIC ACID GLYCEROL-PHOSPHATE TRANSFERASE"/>
    <property type="match status" value="1"/>
</dbReference>
<dbReference type="KEGG" id="alt:ambt_13365"/>
<dbReference type="HOGENOM" id="CLU_541477_0_0_6"/>
<dbReference type="InterPro" id="IPR043149">
    <property type="entry name" value="TagF_N"/>
</dbReference>
<keyword evidence="6" id="KW-0472">Membrane</keyword>
<dbReference type="Gene3D" id="3.40.50.11820">
    <property type="match status" value="1"/>
</dbReference>
<dbReference type="EMBL" id="CP002339">
    <property type="protein sequence ID" value="AEF04191.1"/>
    <property type="molecule type" value="Genomic_DNA"/>
</dbReference>
<dbReference type="eggNOG" id="COG1887">
    <property type="taxonomic scope" value="Bacteria"/>
</dbReference>
<accession>F5ZE79</accession>
<dbReference type="GO" id="GO:0047355">
    <property type="term" value="F:CDP-glycerol glycerophosphotransferase activity"/>
    <property type="evidence" value="ECO:0007669"/>
    <property type="project" value="InterPro"/>
</dbReference>
<evidence type="ECO:0000256" key="6">
    <source>
        <dbReference type="ARBA" id="ARBA00023136"/>
    </source>
</evidence>
<keyword evidence="4" id="KW-0808">Transferase</keyword>
<protein>
    <submittedName>
        <fullName evidence="8">Glycerol phosphotransferase</fullName>
    </submittedName>
</protein>
<dbReference type="OrthoDB" id="9802649at2"/>
<dbReference type="GO" id="GO:0005886">
    <property type="term" value="C:plasma membrane"/>
    <property type="evidence" value="ECO:0007669"/>
    <property type="project" value="UniProtKB-SubCell"/>
</dbReference>